<dbReference type="EMBL" id="CAJVPP010003280">
    <property type="protein sequence ID" value="CAG8625552.1"/>
    <property type="molecule type" value="Genomic_DNA"/>
</dbReference>
<evidence type="ECO:0000313" key="4">
    <source>
        <dbReference type="Proteomes" id="UP000789375"/>
    </source>
</evidence>
<dbReference type="Pfam" id="PF08238">
    <property type="entry name" value="Sel1"/>
    <property type="match status" value="2"/>
</dbReference>
<proteinExistence type="inferred from homology"/>
<dbReference type="InterPro" id="IPR011009">
    <property type="entry name" value="Kinase-like_dom_sf"/>
</dbReference>
<dbReference type="GO" id="GO:0005789">
    <property type="term" value="C:endoplasmic reticulum membrane"/>
    <property type="evidence" value="ECO:0007669"/>
    <property type="project" value="TreeGrafter"/>
</dbReference>
<dbReference type="SUPFAM" id="SSF56112">
    <property type="entry name" value="Protein kinase-like (PK-like)"/>
    <property type="match status" value="2"/>
</dbReference>
<comment type="similarity">
    <text evidence="1">Belongs to the sel-1 family.</text>
</comment>
<dbReference type="SUPFAM" id="SSF81901">
    <property type="entry name" value="HCP-like"/>
    <property type="match status" value="1"/>
</dbReference>
<dbReference type="GO" id="GO:0036503">
    <property type="term" value="P:ERAD pathway"/>
    <property type="evidence" value="ECO:0007669"/>
    <property type="project" value="TreeGrafter"/>
</dbReference>
<evidence type="ECO:0000313" key="3">
    <source>
        <dbReference type="EMBL" id="CAG8625552.1"/>
    </source>
</evidence>
<sequence length="309" mass="36231">MNQNTDFQEWMEMCVKLNHINSFEYNEFTEHQLVGEGRFACVKSAMMNCDVKVALKSLKVDVVLEKDIIEKFVNEVDNRYGQPPFASHSHYLLPSKILNGERENKTDGTPEHYVELYQKCWDTEPINRPNAKKVFKILKIISSLNPPNRIPEISSDDETSSDEENDISFDNSDIDSLTSDDSDDKENMINILNDLVQLYSNKCKLGSSESDRNYENWFDYNMSNSRKFFIFLKKNTEIVEHHEFILGKFYQRGFGVKQNNAKYFKWMERGTRKDDKLAYFELSKCYFFGKGVNKDNGKAYELYNRSNRA</sequence>
<organism evidence="3 4">
    <name type="scientific">Funneliformis mosseae</name>
    <name type="common">Endomycorrhizal fungus</name>
    <name type="synonym">Glomus mosseae</name>
    <dbReference type="NCBI Taxonomy" id="27381"/>
    <lineage>
        <taxon>Eukaryota</taxon>
        <taxon>Fungi</taxon>
        <taxon>Fungi incertae sedis</taxon>
        <taxon>Mucoromycota</taxon>
        <taxon>Glomeromycotina</taxon>
        <taxon>Glomeromycetes</taxon>
        <taxon>Glomerales</taxon>
        <taxon>Glomeraceae</taxon>
        <taxon>Funneliformis</taxon>
    </lineage>
</organism>
<dbReference type="Proteomes" id="UP000789375">
    <property type="component" value="Unassembled WGS sequence"/>
</dbReference>
<feature type="compositionally biased region" description="Low complexity" evidence="2">
    <location>
        <begin position="168"/>
        <end position="177"/>
    </location>
</feature>
<reference evidence="3" key="1">
    <citation type="submission" date="2021-06" db="EMBL/GenBank/DDBJ databases">
        <authorList>
            <person name="Kallberg Y."/>
            <person name="Tangrot J."/>
            <person name="Rosling A."/>
        </authorList>
    </citation>
    <scope>NUCLEOTIDE SEQUENCE</scope>
    <source>
        <strain evidence="3">87-6 pot B 2015</strain>
    </source>
</reference>
<name>A0A9N9D710_FUNMO</name>
<gene>
    <name evidence="3" type="ORF">FMOSSE_LOCUS10215</name>
</gene>
<protein>
    <submittedName>
        <fullName evidence="3">14491_t:CDS:1</fullName>
    </submittedName>
</protein>
<feature type="compositionally biased region" description="Acidic residues" evidence="2">
    <location>
        <begin position="154"/>
        <end position="167"/>
    </location>
</feature>
<accession>A0A9N9D710</accession>
<comment type="caution">
    <text evidence="3">The sequence shown here is derived from an EMBL/GenBank/DDBJ whole genome shotgun (WGS) entry which is preliminary data.</text>
</comment>
<dbReference type="Gene3D" id="1.10.510.10">
    <property type="entry name" value="Transferase(Phosphotransferase) domain 1"/>
    <property type="match status" value="1"/>
</dbReference>
<dbReference type="InterPro" id="IPR006597">
    <property type="entry name" value="Sel1-like"/>
</dbReference>
<keyword evidence="4" id="KW-1185">Reference proteome</keyword>
<dbReference type="Gene3D" id="1.25.40.10">
    <property type="entry name" value="Tetratricopeptide repeat domain"/>
    <property type="match status" value="1"/>
</dbReference>
<feature type="region of interest" description="Disordered" evidence="2">
    <location>
        <begin position="149"/>
        <end position="182"/>
    </location>
</feature>
<dbReference type="PANTHER" id="PTHR11102:SF147">
    <property type="entry name" value="SEL1L ADAPTOR SUBUNIT OF ERAD E3 UBIQUITIN LIGASE"/>
    <property type="match status" value="1"/>
</dbReference>
<dbReference type="PANTHER" id="PTHR11102">
    <property type="entry name" value="SEL-1-LIKE PROTEIN"/>
    <property type="match status" value="1"/>
</dbReference>
<dbReference type="AlphaFoldDB" id="A0A9N9D710"/>
<evidence type="ECO:0000256" key="1">
    <source>
        <dbReference type="ARBA" id="ARBA00038101"/>
    </source>
</evidence>
<dbReference type="InterPro" id="IPR011990">
    <property type="entry name" value="TPR-like_helical_dom_sf"/>
</dbReference>
<evidence type="ECO:0000256" key="2">
    <source>
        <dbReference type="SAM" id="MobiDB-lite"/>
    </source>
</evidence>
<dbReference type="InterPro" id="IPR050767">
    <property type="entry name" value="Sel1_AlgK"/>
</dbReference>